<accession>A0A833SZ86</accession>
<organism evidence="2 3">
    <name type="scientific">Phytophthora infestans</name>
    <name type="common">Potato late blight agent</name>
    <name type="synonym">Botrytis infestans</name>
    <dbReference type="NCBI Taxonomy" id="4787"/>
    <lineage>
        <taxon>Eukaryota</taxon>
        <taxon>Sar</taxon>
        <taxon>Stramenopiles</taxon>
        <taxon>Oomycota</taxon>
        <taxon>Peronosporomycetes</taxon>
        <taxon>Peronosporales</taxon>
        <taxon>Peronosporaceae</taxon>
        <taxon>Phytophthora</taxon>
    </lineage>
</organism>
<gene>
    <name evidence="2" type="ORF">GN244_ATG13774</name>
</gene>
<dbReference type="EMBL" id="WSZM01000375">
    <property type="protein sequence ID" value="KAF4034274.1"/>
    <property type="molecule type" value="Genomic_DNA"/>
</dbReference>
<sequence>MGLMSKERFEEAMCTDDQWLLPPSYSFFLLLILAAAESHCSSLSKRYSTRQRNRAIPWKVGAAVENRRAVYSLPVHFAFYQQHTTATFSKSLRPRKTSSSSATSPRFEVMKLTIVTTFASILIVGISAEGFACAAVPYIICDGGNNPLVCASNGVTYWKDATSTRPTATTRG</sequence>
<evidence type="ECO:0000313" key="3">
    <source>
        <dbReference type="Proteomes" id="UP000602510"/>
    </source>
</evidence>
<comment type="caution">
    <text evidence="2">The sequence shown here is derived from an EMBL/GenBank/DDBJ whole genome shotgun (WGS) entry which is preliminary data.</text>
</comment>
<evidence type="ECO:0000256" key="1">
    <source>
        <dbReference type="SAM" id="Phobius"/>
    </source>
</evidence>
<dbReference type="AlphaFoldDB" id="A0A833SZ86"/>
<feature type="transmembrane region" description="Helical" evidence="1">
    <location>
        <begin position="25"/>
        <end position="44"/>
    </location>
</feature>
<proteinExistence type="predicted"/>
<evidence type="ECO:0000313" key="2">
    <source>
        <dbReference type="EMBL" id="KAF4034274.1"/>
    </source>
</evidence>
<keyword evidence="3" id="KW-1185">Reference proteome</keyword>
<dbReference type="Proteomes" id="UP000602510">
    <property type="component" value="Unassembled WGS sequence"/>
</dbReference>
<keyword evidence="1" id="KW-0812">Transmembrane</keyword>
<protein>
    <submittedName>
        <fullName evidence="2">Uncharacterized protein</fullName>
    </submittedName>
</protein>
<keyword evidence="1" id="KW-0472">Membrane</keyword>
<reference evidence="2" key="1">
    <citation type="submission" date="2020-04" db="EMBL/GenBank/DDBJ databases">
        <title>Hybrid Assembly of Korean Phytophthora infestans isolates.</title>
        <authorList>
            <person name="Prokchorchik M."/>
            <person name="Lee Y."/>
            <person name="Seo J."/>
            <person name="Cho J.-H."/>
            <person name="Park Y.-E."/>
            <person name="Jang D.-C."/>
            <person name="Im J.-S."/>
            <person name="Choi J.-G."/>
            <person name="Park H.-J."/>
            <person name="Lee G.-B."/>
            <person name="Lee Y.-G."/>
            <person name="Hong S.-Y."/>
            <person name="Cho K."/>
            <person name="Sohn K.H."/>
        </authorList>
    </citation>
    <scope>NUCLEOTIDE SEQUENCE</scope>
    <source>
        <strain evidence="2">KR_1_A1</strain>
    </source>
</reference>
<name>A0A833SZ86_PHYIN</name>
<feature type="transmembrane region" description="Helical" evidence="1">
    <location>
        <begin position="114"/>
        <end position="140"/>
    </location>
</feature>
<keyword evidence="1" id="KW-1133">Transmembrane helix</keyword>